<keyword evidence="3" id="KW-1185">Reference proteome</keyword>
<gene>
    <name evidence="2" type="ORF">GEU84_002515</name>
</gene>
<accession>A0A8X8GWN6</accession>
<sequence>MNINGLINKVVNMFMRRAVNKGIDHVARKGKPMAEMTPMERTQAQKAREMTKRARKAASITRRLGR</sequence>
<feature type="region of interest" description="Disordered" evidence="1">
    <location>
        <begin position="33"/>
        <end position="66"/>
    </location>
</feature>
<dbReference type="Proteomes" id="UP000484076">
    <property type="component" value="Unassembled WGS sequence"/>
</dbReference>
<dbReference type="AlphaFoldDB" id="A0A8X8GWN6"/>
<organism evidence="2 3">
    <name type="scientific">Fertoeibacter niger</name>
    <dbReference type="NCBI Taxonomy" id="2656921"/>
    <lineage>
        <taxon>Bacteria</taxon>
        <taxon>Pseudomonadati</taxon>
        <taxon>Pseudomonadota</taxon>
        <taxon>Alphaproteobacteria</taxon>
        <taxon>Rhodobacterales</taxon>
        <taxon>Paracoccaceae</taxon>
        <taxon>Fertoeibacter</taxon>
    </lineage>
</organism>
<evidence type="ECO:0000313" key="3">
    <source>
        <dbReference type="Proteomes" id="UP000484076"/>
    </source>
</evidence>
<evidence type="ECO:0000313" key="2">
    <source>
        <dbReference type="EMBL" id="NUB43243.1"/>
    </source>
</evidence>
<dbReference type="RefSeq" id="WP_152823906.1">
    <property type="nucleotide sequence ID" value="NZ_WHUT02000001.1"/>
</dbReference>
<evidence type="ECO:0000256" key="1">
    <source>
        <dbReference type="SAM" id="MobiDB-lite"/>
    </source>
</evidence>
<proteinExistence type="predicted"/>
<reference evidence="2" key="1">
    <citation type="submission" date="2020-05" db="EMBL/GenBank/DDBJ databases">
        <title>Fertoebacter nigrum gen. nov., sp. nov., a new member of the family Rhodobacteraceae.</title>
        <authorList>
            <person name="Szuroczki S."/>
            <person name="Abbaszade G."/>
            <person name="Buni D."/>
            <person name="Schumann P."/>
            <person name="Toth E."/>
        </authorList>
    </citation>
    <scope>NUCLEOTIDE SEQUENCE</scope>
    <source>
        <strain evidence="2">RG-N-1a</strain>
    </source>
</reference>
<name>A0A8X8GWN6_9RHOB</name>
<protein>
    <submittedName>
        <fullName evidence="2">Uncharacterized protein</fullName>
    </submittedName>
</protein>
<dbReference type="EMBL" id="WHUT02000001">
    <property type="protein sequence ID" value="NUB43243.1"/>
    <property type="molecule type" value="Genomic_DNA"/>
</dbReference>
<comment type="caution">
    <text evidence="2">The sequence shown here is derived from an EMBL/GenBank/DDBJ whole genome shotgun (WGS) entry which is preliminary data.</text>
</comment>